<dbReference type="Gene3D" id="3.40.50.2300">
    <property type="match status" value="2"/>
</dbReference>
<dbReference type="Proteomes" id="UP000009071">
    <property type="component" value="Chromosome"/>
</dbReference>
<evidence type="ECO:0000313" key="2">
    <source>
        <dbReference type="Proteomes" id="UP000009071"/>
    </source>
</evidence>
<keyword evidence="2" id="KW-1185">Reference proteome</keyword>
<sequence length="342" mass="38016">MFSLLKSFIILFCFVVSCLSGLGVAHGVAAGPYRIAIVHSYGEEYVWTKNITEGILEALRGVEVSYDIYYLDAKNNPSPEFLRKRSLEIFDKIVQNNVQLVVAVDDPAQVYLVVPYLKDKDGPKVVFCGVNAPLSQYGYPSVNVTGVQERWHFREGFALMAKFLPWVKSVAVLVDSSESAGYVLADLQREREVGGVFPLEVLGVEQASTFQQWQSLVRHYHDRVDVLALGLYHSLKDENTNKVVPPELVSDWNNSNVTKPTLGFTDFSKDHGHLAGVLESGHEQGFLAGKLAYQVLVDKIAPASLPIQLNQRGIVFLNLKTAARLGINLPYEFIEASEVVIQ</sequence>
<accession>C4XTI1</accession>
<dbReference type="Pfam" id="PF04392">
    <property type="entry name" value="ABC_sub_bind"/>
    <property type="match status" value="1"/>
</dbReference>
<dbReference type="KEGG" id="dma:DMR_24870"/>
<dbReference type="PROSITE" id="PS51257">
    <property type="entry name" value="PROKAR_LIPOPROTEIN"/>
    <property type="match status" value="1"/>
</dbReference>
<dbReference type="PANTHER" id="PTHR35271">
    <property type="entry name" value="ABC TRANSPORTER, SUBSTRATE-BINDING LIPOPROTEIN-RELATED"/>
    <property type="match status" value="1"/>
</dbReference>
<dbReference type="eggNOG" id="COG2984">
    <property type="taxonomic scope" value="Bacteria"/>
</dbReference>
<dbReference type="STRING" id="573370.DMR_24870"/>
<organism evidence="1 2">
    <name type="scientific">Solidesulfovibrio magneticus (strain ATCC 700980 / DSM 13731 / RS-1)</name>
    <name type="common">Desulfovibrio magneticus</name>
    <dbReference type="NCBI Taxonomy" id="573370"/>
    <lineage>
        <taxon>Bacteria</taxon>
        <taxon>Pseudomonadati</taxon>
        <taxon>Thermodesulfobacteriota</taxon>
        <taxon>Desulfovibrionia</taxon>
        <taxon>Desulfovibrionales</taxon>
        <taxon>Desulfovibrionaceae</taxon>
        <taxon>Solidesulfovibrio</taxon>
    </lineage>
</organism>
<evidence type="ECO:0008006" key="3">
    <source>
        <dbReference type="Google" id="ProtNLM"/>
    </source>
</evidence>
<reference evidence="1 2" key="1">
    <citation type="journal article" date="2009" name="Genome Res.">
        <title>Whole genome sequence of Desulfovibrio magneticus strain RS-1 revealed common gene clusters in magnetotactic bacteria.</title>
        <authorList>
            <person name="Nakazawa H."/>
            <person name="Arakaki A."/>
            <person name="Narita-Yamada S."/>
            <person name="Yashiro I."/>
            <person name="Jinno K."/>
            <person name="Aoki N."/>
            <person name="Tsuruyama A."/>
            <person name="Okamura Y."/>
            <person name="Tanikawa S."/>
            <person name="Fujita N."/>
            <person name="Takeyama H."/>
            <person name="Matsunaga T."/>
        </authorList>
    </citation>
    <scope>NUCLEOTIDE SEQUENCE [LARGE SCALE GENOMIC DNA]</scope>
    <source>
        <strain evidence="2">ATCC 700980 / DSM 13731 / RS-1</strain>
    </source>
</reference>
<dbReference type="OrthoDB" id="5447247at2"/>
<dbReference type="RefSeq" id="WP_015861157.1">
    <property type="nucleotide sequence ID" value="NC_012796.1"/>
</dbReference>
<name>C4XTI1_SOLM1</name>
<evidence type="ECO:0000313" key="1">
    <source>
        <dbReference type="EMBL" id="BAH75978.1"/>
    </source>
</evidence>
<proteinExistence type="predicted"/>
<dbReference type="PANTHER" id="PTHR35271:SF1">
    <property type="entry name" value="ABC TRANSPORTER, SUBSTRATE-BINDING LIPOPROTEIN"/>
    <property type="match status" value="1"/>
</dbReference>
<dbReference type="AlphaFoldDB" id="C4XTI1"/>
<dbReference type="HOGENOM" id="CLU_057483_1_0_7"/>
<dbReference type="InterPro" id="IPR007487">
    <property type="entry name" value="ABC_transpt-TYRBP-like"/>
</dbReference>
<protein>
    <recommendedName>
        <fullName evidence="3">ABC transporter substrate binding protein</fullName>
    </recommendedName>
</protein>
<gene>
    <name evidence="1" type="ordered locus">DMR_24870</name>
</gene>
<dbReference type="EMBL" id="AP010904">
    <property type="protein sequence ID" value="BAH75978.1"/>
    <property type="molecule type" value="Genomic_DNA"/>
</dbReference>